<dbReference type="Gene3D" id="3.40.630.30">
    <property type="match status" value="1"/>
</dbReference>
<feature type="domain" description="N-acetyltransferase" evidence="1">
    <location>
        <begin position="1"/>
        <end position="148"/>
    </location>
</feature>
<name>A0A1C1A2R7_9BACL</name>
<organism evidence="2 3">
    <name type="scientific">Paenibacillus pectinilyticus</name>
    <dbReference type="NCBI Taxonomy" id="512399"/>
    <lineage>
        <taxon>Bacteria</taxon>
        <taxon>Bacillati</taxon>
        <taxon>Bacillota</taxon>
        <taxon>Bacilli</taxon>
        <taxon>Bacillales</taxon>
        <taxon>Paenibacillaceae</taxon>
        <taxon>Paenibacillus</taxon>
    </lineage>
</organism>
<dbReference type="Pfam" id="PF13508">
    <property type="entry name" value="Acetyltransf_7"/>
    <property type="match status" value="1"/>
</dbReference>
<comment type="caution">
    <text evidence="2">The sequence shown here is derived from an EMBL/GenBank/DDBJ whole genome shotgun (WGS) entry which is preliminary data.</text>
</comment>
<dbReference type="AlphaFoldDB" id="A0A1C1A2R7"/>
<dbReference type="PROSITE" id="PS51186">
    <property type="entry name" value="GNAT"/>
    <property type="match status" value="1"/>
</dbReference>
<dbReference type="EMBL" id="LYPC01000016">
    <property type="protein sequence ID" value="OCT14816.1"/>
    <property type="molecule type" value="Genomic_DNA"/>
</dbReference>
<dbReference type="InterPro" id="IPR016181">
    <property type="entry name" value="Acyl_CoA_acyltransferase"/>
</dbReference>
<accession>A0A1C1A2R7</accession>
<reference evidence="3" key="1">
    <citation type="submission" date="2016-05" db="EMBL/GenBank/DDBJ databases">
        <title>Paenibacillus oryzae. sp. nov., isolated from the rice root.</title>
        <authorList>
            <person name="Zhang J."/>
            <person name="Zhang X."/>
        </authorList>
    </citation>
    <scope>NUCLEOTIDE SEQUENCE [LARGE SCALE GENOMIC DNA]</scope>
    <source>
        <strain evidence="3">KCTC13222</strain>
    </source>
</reference>
<dbReference type="OrthoDB" id="9127144at2"/>
<dbReference type="GO" id="GO:0016747">
    <property type="term" value="F:acyltransferase activity, transferring groups other than amino-acyl groups"/>
    <property type="evidence" value="ECO:0007669"/>
    <property type="project" value="InterPro"/>
</dbReference>
<evidence type="ECO:0000313" key="2">
    <source>
        <dbReference type="EMBL" id="OCT14816.1"/>
    </source>
</evidence>
<proteinExistence type="predicted"/>
<sequence length="173" mass="19810">MEKQTSFDEVFKLMEAAFPVTEIRTYEGQRGLLTHPNYRLHVNRDESGDIRGFLASWNFSAFRFVEHIAVNAAIRGGGIGKQMLTDYINSGTTPVVLEVEPPDTHDAQRRIEFYRRCGFHLNLFPYEQPPLRDGQPHLPLHIMSYPNPLTENEFVPFKNILLTEVYGQSVGSV</sequence>
<dbReference type="STRING" id="512399.A8709_11650"/>
<keyword evidence="2" id="KW-0808">Transferase</keyword>
<evidence type="ECO:0000313" key="3">
    <source>
        <dbReference type="Proteomes" id="UP000093309"/>
    </source>
</evidence>
<gene>
    <name evidence="2" type="ORF">A8709_11650</name>
</gene>
<evidence type="ECO:0000259" key="1">
    <source>
        <dbReference type="PROSITE" id="PS51186"/>
    </source>
</evidence>
<keyword evidence="3" id="KW-1185">Reference proteome</keyword>
<dbReference type="InterPro" id="IPR000182">
    <property type="entry name" value="GNAT_dom"/>
</dbReference>
<dbReference type="Proteomes" id="UP000093309">
    <property type="component" value="Unassembled WGS sequence"/>
</dbReference>
<dbReference type="RefSeq" id="WP_065852796.1">
    <property type="nucleotide sequence ID" value="NZ_LYPC01000016.1"/>
</dbReference>
<dbReference type="SUPFAM" id="SSF55729">
    <property type="entry name" value="Acyl-CoA N-acyltransferases (Nat)"/>
    <property type="match status" value="1"/>
</dbReference>
<protein>
    <submittedName>
        <fullName evidence="2">GNAT family acetyltransferase</fullName>
    </submittedName>
</protein>